<reference evidence="1" key="1">
    <citation type="journal article" date="2020" name="Nature">
        <title>Giant virus diversity and host interactions through global metagenomics.</title>
        <authorList>
            <person name="Schulz F."/>
            <person name="Roux S."/>
            <person name="Paez-Espino D."/>
            <person name="Jungbluth S."/>
            <person name="Walsh D.A."/>
            <person name="Denef V.J."/>
            <person name="McMahon K.D."/>
            <person name="Konstantinidis K.T."/>
            <person name="Eloe-Fadrosh E.A."/>
            <person name="Kyrpides N.C."/>
            <person name="Woyke T."/>
        </authorList>
    </citation>
    <scope>NUCLEOTIDE SEQUENCE</scope>
    <source>
        <strain evidence="1">GVMAG-M-3300023179-132</strain>
    </source>
</reference>
<dbReference type="AlphaFoldDB" id="A0A6C0E4B8"/>
<accession>A0A6C0E4B8</accession>
<proteinExistence type="predicted"/>
<dbReference type="EMBL" id="MN739735">
    <property type="protein sequence ID" value="QHT23894.1"/>
    <property type="molecule type" value="Genomic_DNA"/>
</dbReference>
<evidence type="ECO:0000313" key="1">
    <source>
        <dbReference type="EMBL" id="QHT23894.1"/>
    </source>
</evidence>
<protein>
    <submittedName>
        <fullName evidence="1">Uncharacterized protein</fullName>
    </submittedName>
</protein>
<sequence>MAKKKKVVPAKIVVPSNNSMWGNPKTAPAKVPPIVKQKEKSFTDFPYPYYKHIRTPGQLNMSEDGTLSALSNNINGLIGYVELLIAGSGKASATGKPLGDRYFLNTGSKCLDKKTKKEVDRHIYIDNVPSGIDLGFIKSGMGKDFTETRGLIPGAMGNLQVLNPARLMNSFGDLTKGSLPECQQITMQTIDDNNVTGVEKHYVTLTDIGYIDKKLYSERNTSNGSKETFETMQLSSDPLDQLYYICLAGLGIYIISRLTNR</sequence>
<name>A0A6C0E4B8_9ZZZZ</name>
<organism evidence="1">
    <name type="scientific">viral metagenome</name>
    <dbReference type="NCBI Taxonomy" id="1070528"/>
    <lineage>
        <taxon>unclassified sequences</taxon>
        <taxon>metagenomes</taxon>
        <taxon>organismal metagenomes</taxon>
    </lineage>
</organism>